<dbReference type="InterPro" id="IPR050734">
    <property type="entry name" value="PIH1/Kintoun_subfamily"/>
</dbReference>
<proteinExistence type="inferred from homology"/>
<dbReference type="PANTHER" id="PTHR22997">
    <property type="entry name" value="PIH1 DOMAIN-CONTAINING PROTEIN 1"/>
    <property type="match status" value="1"/>
</dbReference>
<keyword evidence="5" id="KW-1185">Reference proteome</keyword>
<dbReference type="Proteomes" id="UP000422736">
    <property type="component" value="Chromosome 3"/>
</dbReference>
<feature type="domain" description="PIH1 N-terminal" evidence="2">
    <location>
        <begin position="17"/>
        <end position="158"/>
    </location>
</feature>
<dbReference type="InterPro" id="IPR012981">
    <property type="entry name" value="PIH1_N"/>
</dbReference>
<gene>
    <name evidence="4" type="primary">PIH1</name>
    <name evidence="4" type="ORF">FIM1_2134</name>
</gene>
<sequence>MTFLLRPVSGHSGANANNVMKIEPSPCFVVKSKILQPNKTSLKKDAKIFINICHNEEIPLPEIDFNPSIVYPLIVNNQWEVPIVTSSIREDSDKKGNLCYVVDCCINTKCVSWIQQDLQLREIVIEWCLESCELREQIEISRDHISFPKLKKKGETIPPLEILKDDLKEDYRETIDEMVKRESKDPISIIEMKRDLIAEEEEGIESDTGLPPLIPVDKVTQHKPLIEEIEDLSLHEVKKPKIISQSEQLKYEVTMGKTNGSSEFFLRVEVTSKIDSSLDYEVKYDPKTNTLLIKNTNTKVYSEKKLEIPLPNVFSDAPKLKCFFVKPERKLVLFL</sequence>
<comment type="similarity">
    <text evidence="1">Belongs to the PIH1 family.</text>
</comment>
<evidence type="ECO:0000313" key="4">
    <source>
        <dbReference type="EMBL" id="QGN15443.1"/>
    </source>
</evidence>
<feature type="domain" description="Pih1 Ascomycota CS" evidence="3">
    <location>
        <begin position="248"/>
        <end position="335"/>
    </location>
</feature>
<protein>
    <submittedName>
        <fullName evidence="4">Protein interacting with Hsp90 1</fullName>
    </submittedName>
</protein>
<evidence type="ECO:0000259" key="2">
    <source>
        <dbReference type="Pfam" id="PF08190"/>
    </source>
</evidence>
<dbReference type="Pfam" id="PF18482">
    <property type="entry name" value="Pih1_fungal_CS"/>
    <property type="match status" value="1"/>
</dbReference>
<dbReference type="EMBL" id="CP015056">
    <property type="protein sequence ID" value="QGN15443.1"/>
    <property type="molecule type" value="Genomic_DNA"/>
</dbReference>
<organism evidence="4 5">
    <name type="scientific">Kluyveromyces marxianus</name>
    <name type="common">Yeast</name>
    <name type="synonym">Candida kefyr</name>
    <dbReference type="NCBI Taxonomy" id="4911"/>
    <lineage>
        <taxon>Eukaryota</taxon>
        <taxon>Fungi</taxon>
        <taxon>Dikarya</taxon>
        <taxon>Ascomycota</taxon>
        <taxon>Saccharomycotina</taxon>
        <taxon>Saccharomycetes</taxon>
        <taxon>Saccharomycetales</taxon>
        <taxon>Saccharomycetaceae</taxon>
        <taxon>Kluyveromyces</taxon>
    </lineage>
</organism>
<evidence type="ECO:0000259" key="3">
    <source>
        <dbReference type="Pfam" id="PF18482"/>
    </source>
</evidence>
<name>A0ABX6EYY1_KLUMA</name>
<dbReference type="Pfam" id="PF08190">
    <property type="entry name" value="PIH1"/>
    <property type="match status" value="1"/>
</dbReference>
<dbReference type="Gene3D" id="2.60.40.4160">
    <property type="match status" value="1"/>
</dbReference>
<evidence type="ECO:0000256" key="1">
    <source>
        <dbReference type="ARBA" id="ARBA00008511"/>
    </source>
</evidence>
<dbReference type="PANTHER" id="PTHR22997:SF0">
    <property type="entry name" value="PIH1 DOMAIN-CONTAINING PROTEIN 1"/>
    <property type="match status" value="1"/>
</dbReference>
<reference evidence="4 5" key="1">
    <citation type="submission" date="2016-03" db="EMBL/GenBank/DDBJ databases">
        <title>How can Kluyveromyces marxianus grow so fast - potential evolutionary course in Saccharomyces Complex revealed by comparative genomics.</title>
        <authorList>
            <person name="Mo W."/>
            <person name="Lu W."/>
            <person name="Yang X."/>
            <person name="Qi J."/>
            <person name="Lv H."/>
        </authorList>
    </citation>
    <scope>NUCLEOTIDE SEQUENCE [LARGE SCALE GENOMIC DNA]</scope>
    <source>
        <strain evidence="4 5">FIM1</strain>
    </source>
</reference>
<evidence type="ECO:0000313" key="5">
    <source>
        <dbReference type="Proteomes" id="UP000422736"/>
    </source>
</evidence>
<accession>A0ABX6EYY1</accession>
<dbReference type="InterPro" id="IPR041441">
    <property type="entry name" value="Pih1_CS_Ascomycota"/>
</dbReference>